<dbReference type="GO" id="GO:0046872">
    <property type="term" value="F:metal ion binding"/>
    <property type="evidence" value="ECO:0007669"/>
    <property type="project" value="UniProtKB-KW"/>
</dbReference>
<keyword evidence="2" id="KW-0456">Lyase</keyword>
<dbReference type="Pfam" id="PF00596">
    <property type="entry name" value="Aldolase_II"/>
    <property type="match status" value="1"/>
</dbReference>
<dbReference type="SUPFAM" id="SSF53639">
    <property type="entry name" value="AraD/HMP-PK domain-like"/>
    <property type="match status" value="1"/>
</dbReference>
<accession>A0A2N5CDX7</accession>
<dbReference type="Gene3D" id="3.40.225.10">
    <property type="entry name" value="Class II aldolase/adducin N-terminal domain"/>
    <property type="match status" value="1"/>
</dbReference>
<protein>
    <submittedName>
        <fullName evidence="4">Class II aldolase</fullName>
    </submittedName>
</protein>
<reference evidence="4 5" key="1">
    <citation type="submission" date="2017-12" db="EMBL/GenBank/DDBJ databases">
        <title>Genome sequence of the active heterotrophic nitrifier-denitrifier, Cupriavidus pauculus UM1.</title>
        <authorList>
            <person name="Putonti C."/>
            <person name="Castignetti D."/>
        </authorList>
    </citation>
    <scope>NUCLEOTIDE SEQUENCE [LARGE SCALE GENOMIC DNA]</scope>
    <source>
        <strain evidence="4 5">UM1</strain>
    </source>
</reference>
<feature type="domain" description="Class II aldolase/adducin N-terminal" evidence="3">
    <location>
        <begin position="13"/>
        <end position="185"/>
    </location>
</feature>
<dbReference type="GO" id="GO:0016832">
    <property type="term" value="F:aldehyde-lyase activity"/>
    <property type="evidence" value="ECO:0007669"/>
    <property type="project" value="TreeGrafter"/>
</dbReference>
<dbReference type="InterPro" id="IPR001303">
    <property type="entry name" value="Aldolase_II/adducin_N"/>
</dbReference>
<evidence type="ECO:0000313" key="4">
    <source>
        <dbReference type="EMBL" id="PLQ00405.1"/>
    </source>
</evidence>
<dbReference type="RefSeq" id="WP_101681774.1">
    <property type="nucleotide sequence ID" value="NZ_PJRP01000004.1"/>
</dbReference>
<evidence type="ECO:0000259" key="3">
    <source>
        <dbReference type="SMART" id="SM01007"/>
    </source>
</evidence>
<comment type="caution">
    <text evidence="4">The sequence shown here is derived from an EMBL/GenBank/DDBJ whole genome shotgun (WGS) entry which is preliminary data.</text>
</comment>
<dbReference type="GO" id="GO:0005829">
    <property type="term" value="C:cytosol"/>
    <property type="evidence" value="ECO:0007669"/>
    <property type="project" value="TreeGrafter"/>
</dbReference>
<dbReference type="OrthoDB" id="5500703at2"/>
<dbReference type="EMBL" id="PJRP01000004">
    <property type="protein sequence ID" value="PLQ00405.1"/>
    <property type="molecule type" value="Genomic_DNA"/>
</dbReference>
<keyword evidence="1" id="KW-0479">Metal-binding</keyword>
<name>A0A2N5CDX7_9BURK</name>
<dbReference type="PANTHER" id="PTHR22789:SF0">
    <property type="entry name" value="3-OXO-TETRONATE 4-PHOSPHATE DECARBOXYLASE-RELATED"/>
    <property type="match status" value="1"/>
</dbReference>
<proteinExistence type="predicted"/>
<dbReference type="GO" id="GO:0019323">
    <property type="term" value="P:pentose catabolic process"/>
    <property type="evidence" value="ECO:0007669"/>
    <property type="project" value="TreeGrafter"/>
</dbReference>
<evidence type="ECO:0000256" key="1">
    <source>
        <dbReference type="ARBA" id="ARBA00022723"/>
    </source>
</evidence>
<dbReference type="AlphaFoldDB" id="A0A2N5CDX7"/>
<dbReference type="Proteomes" id="UP000234341">
    <property type="component" value="Unassembled WGS sequence"/>
</dbReference>
<dbReference type="InterPro" id="IPR050197">
    <property type="entry name" value="Aldolase_class_II_sugar_metab"/>
</dbReference>
<dbReference type="InterPro" id="IPR036409">
    <property type="entry name" value="Aldolase_II/adducin_N_sf"/>
</dbReference>
<evidence type="ECO:0000313" key="5">
    <source>
        <dbReference type="Proteomes" id="UP000234341"/>
    </source>
</evidence>
<organism evidence="4 5">
    <name type="scientific">Cupriavidus pauculus</name>
    <dbReference type="NCBI Taxonomy" id="82633"/>
    <lineage>
        <taxon>Bacteria</taxon>
        <taxon>Pseudomonadati</taxon>
        <taxon>Pseudomonadota</taxon>
        <taxon>Betaproteobacteria</taxon>
        <taxon>Burkholderiales</taxon>
        <taxon>Burkholderiaceae</taxon>
        <taxon>Cupriavidus</taxon>
    </lineage>
</organism>
<evidence type="ECO:0000256" key="2">
    <source>
        <dbReference type="ARBA" id="ARBA00023239"/>
    </source>
</evidence>
<gene>
    <name evidence="4" type="ORF">CYJ10_12315</name>
</gene>
<sequence length="235" mass="24928">MSTTSTLWDAQQRLLRVAARAIGRAHLAHAYGHCSVRLSPSEFLVCAAKPMGLIGESDIGTVVNVNGALPEGVLGEVRIHQEIYRQHPHIGGVVRSMPPAVMALSAARLTPRCLHGIGTYFSAGVPLWDDPQLVRTPEQAAAVVETLGTASAVVMRGNGAVIAGASLEDAVVLTWYLEDAARMDLALRGAGLSDHAAVISQEDAELRATRVGRIFERMWEYLTAGDSEGTAIGSP</sequence>
<dbReference type="SMART" id="SM01007">
    <property type="entry name" value="Aldolase_II"/>
    <property type="match status" value="1"/>
</dbReference>
<dbReference type="PANTHER" id="PTHR22789">
    <property type="entry name" value="FUCULOSE PHOSPHATE ALDOLASE"/>
    <property type="match status" value="1"/>
</dbReference>